<evidence type="ECO:0000313" key="3">
    <source>
        <dbReference type="EMBL" id="CAD75404.1"/>
    </source>
</evidence>
<dbReference type="Gene3D" id="3.30.420.40">
    <property type="match status" value="2"/>
</dbReference>
<dbReference type="HOGENOM" id="CLU_016274_1_1_0"/>
<dbReference type="Proteomes" id="UP000001025">
    <property type="component" value="Chromosome"/>
</dbReference>
<proteinExistence type="predicted"/>
<dbReference type="AlphaFoldDB" id="Q7UNL5"/>
<dbReference type="PANTHER" id="PTHR43190:SF3">
    <property type="entry name" value="N-ACETYL-D-GLUCOSAMINE KINASE"/>
    <property type="match status" value="1"/>
</dbReference>
<dbReference type="InParanoid" id="Q7UNL5"/>
<dbReference type="OrthoDB" id="9772633at2"/>
<name>Q7UNL5_RHOBA</name>
<reference evidence="3 4" key="1">
    <citation type="journal article" date="2003" name="Proc. Natl. Acad. Sci. U.S.A.">
        <title>Complete genome sequence of the marine planctomycete Pirellula sp. strain 1.</title>
        <authorList>
            <person name="Gloeckner F.O."/>
            <person name="Kube M."/>
            <person name="Bauer M."/>
            <person name="Teeling H."/>
            <person name="Lombardot T."/>
            <person name="Ludwig W."/>
            <person name="Gade D."/>
            <person name="Beck A."/>
            <person name="Borzym K."/>
            <person name="Heitmann K."/>
            <person name="Rabus R."/>
            <person name="Schlesner H."/>
            <person name="Amann R."/>
            <person name="Reinhardt R."/>
        </authorList>
    </citation>
    <scope>NUCLEOTIDE SEQUENCE [LARGE SCALE GENOMIC DNA]</scope>
    <source>
        <strain evidence="4">DSM 10527 / NCIMB 13988 / SH1</strain>
    </source>
</reference>
<dbReference type="EnsemblBacteria" id="CAD75404">
    <property type="protein sequence ID" value="CAD75404"/>
    <property type="gene ID" value="RB7515"/>
</dbReference>
<gene>
    <name evidence="3" type="ordered locus">RB7515</name>
</gene>
<dbReference type="InterPro" id="IPR052519">
    <property type="entry name" value="Euk-type_GlcNAc_Kinase"/>
</dbReference>
<feature type="compositionally biased region" description="Basic and acidic residues" evidence="1">
    <location>
        <begin position="1"/>
        <end position="10"/>
    </location>
</feature>
<dbReference type="PATRIC" id="fig|243090.15.peg.3630"/>
<dbReference type="KEGG" id="rba:RB7515"/>
<dbReference type="InterPro" id="IPR043129">
    <property type="entry name" value="ATPase_NBD"/>
</dbReference>
<dbReference type="Pfam" id="PF01869">
    <property type="entry name" value="BcrAD_BadFG"/>
    <property type="match status" value="1"/>
</dbReference>
<dbReference type="STRING" id="243090.RB7515"/>
<dbReference type="PANTHER" id="PTHR43190">
    <property type="entry name" value="N-ACETYL-D-GLUCOSAMINE KINASE"/>
    <property type="match status" value="1"/>
</dbReference>
<organism evidence="3 4">
    <name type="scientific">Rhodopirellula baltica (strain DSM 10527 / NCIMB 13988 / SH1)</name>
    <dbReference type="NCBI Taxonomy" id="243090"/>
    <lineage>
        <taxon>Bacteria</taxon>
        <taxon>Pseudomonadati</taxon>
        <taxon>Planctomycetota</taxon>
        <taxon>Planctomycetia</taxon>
        <taxon>Pirellulales</taxon>
        <taxon>Pirellulaceae</taxon>
        <taxon>Rhodopirellula</taxon>
    </lineage>
</organism>
<feature type="region of interest" description="Disordered" evidence="1">
    <location>
        <begin position="1"/>
        <end position="33"/>
    </location>
</feature>
<dbReference type="EMBL" id="BX294146">
    <property type="protein sequence ID" value="CAD75404.1"/>
    <property type="molecule type" value="Genomic_DNA"/>
</dbReference>
<evidence type="ECO:0000256" key="1">
    <source>
        <dbReference type="SAM" id="MobiDB-lite"/>
    </source>
</evidence>
<evidence type="ECO:0000313" key="4">
    <source>
        <dbReference type="Proteomes" id="UP000001025"/>
    </source>
</evidence>
<feature type="domain" description="ATPase BadF/BadG/BcrA/BcrD type" evidence="2">
    <location>
        <begin position="50"/>
        <end position="355"/>
    </location>
</feature>
<dbReference type="CDD" id="cd24007">
    <property type="entry name" value="ASKHA_NBD_eukNAGK-like"/>
    <property type="match status" value="1"/>
</dbReference>
<sequence length="362" mass="38305">MRRRGEDRDRRSHKGSLAADRPSNVGRRRRTPQSLARNAVRMNTSDGLILGIDGGGTKTVAWLARCDFKNDGDLPNATETIGRGHSGSSNVRGVGFETAFDNLNLAVERAFTDAERSRVTVESACLALAGAGRDVEQQRIRSWAEQCQLASKLTVVDDALPVLYAASPDGVGIALIAGTGSLALGRNENGNMARCGGWGSLLGDEGSGYQIALAALRAAVRVDDGRGPATQLHGRLLEHFVIQSAVELIPILHADPNNRIMIASLAPLIFDVAGSGDPVAMQIIDQASTDLAETLKTLINRLGMLTQPVSLAGTGSVLIHQPAFTQSIREKLAESGIETDYRAIPESVAGTLVIAVGSMTTH</sequence>
<dbReference type="eggNOG" id="COG2971">
    <property type="taxonomic scope" value="Bacteria"/>
</dbReference>
<accession>Q7UNL5</accession>
<dbReference type="SUPFAM" id="SSF53067">
    <property type="entry name" value="Actin-like ATPase domain"/>
    <property type="match status" value="2"/>
</dbReference>
<protein>
    <recommendedName>
        <fullName evidence="2">ATPase BadF/BadG/BcrA/BcrD type domain-containing protein</fullName>
    </recommendedName>
</protein>
<dbReference type="GO" id="GO:0047931">
    <property type="term" value="F:glucosamine kinase activity"/>
    <property type="evidence" value="ECO:0000318"/>
    <property type="project" value="GO_Central"/>
</dbReference>
<dbReference type="InterPro" id="IPR002731">
    <property type="entry name" value="ATPase_BadF"/>
</dbReference>
<keyword evidence="4" id="KW-1185">Reference proteome</keyword>
<evidence type="ECO:0000259" key="2">
    <source>
        <dbReference type="Pfam" id="PF01869"/>
    </source>
</evidence>